<dbReference type="InterPro" id="IPR051698">
    <property type="entry name" value="Transposase_11-like"/>
</dbReference>
<feature type="non-terminal residue" evidence="1">
    <location>
        <position position="1"/>
    </location>
</feature>
<dbReference type="EMBL" id="MTBD01000050">
    <property type="protein sequence ID" value="PRP68749.1"/>
    <property type="molecule type" value="Genomic_DNA"/>
</dbReference>
<dbReference type="PANTHER" id="PTHR30298:SF0">
    <property type="entry name" value="PROTEIN YBFL-RELATED"/>
    <property type="match status" value="1"/>
</dbReference>
<dbReference type="RefSeq" id="WP_146131885.1">
    <property type="nucleotide sequence ID" value="NZ_MTBD01000050.1"/>
</dbReference>
<accession>A0A2S9WZ61</accession>
<feature type="non-terminal residue" evidence="1">
    <location>
        <position position="88"/>
    </location>
</feature>
<gene>
    <name evidence="1" type="ORF">BUE93_20655</name>
</gene>
<comment type="caution">
    <text evidence="1">The sequence shown here is derived from an EMBL/GenBank/DDBJ whole genome shotgun (WGS) entry which is preliminary data.</text>
</comment>
<organism evidence="1 2">
    <name type="scientific">Chromobacterium amazonense</name>
    <dbReference type="NCBI Taxonomy" id="1382803"/>
    <lineage>
        <taxon>Bacteria</taxon>
        <taxon>Pseudomonadati</taxon>
        <taxon>Pseudomonadota</taxon>
        <taxon>Betaproteobacteria</taxon>
        <taxon>Neisseriales</taxon>
        <taxon>Chromobacteriaceae</taxon>
        <taxon>Chromobacterium</taxon>
    </lineage>
</organism>
<evidence type="ECO:0000313" key="1">
    <source>
        <dbReference type="EMBL" id="PRP68749.1"/>
    </source>
</evidence>
<proteinExistence type="predicted"/>
<dbReference type="InterPro" id="IPR047647">
    <property type="entry name" value="ISAs1_transpos"/>
</dbReference>
<name>A0A2S9WZ61_9NEIS</name>
<reference evidence="1 2" key="1">
    <citation type="submission" date="2017-01" db="EMBL/GenBank/DDBJ databases">
        <title>New insights into the genetic diversity of Chromobacterium isolated from tropical freshwater lake.</title>
        <authorList>
            <person name="Santos A.B."/>
            <person name="Nascimento A.M."/>
            <person name="Da Silva P.C."/>
        </authorList>
    </citation>
    <scope>NUCLEOTIDE SEQUENCE [LARGE SCALE GENOMIC DNA]</scope>
    <source>
        <strain evidence="1 2">56AF</strain>
    </source>
</reference>
<sequence>AFRSWTQGLLGSFRQIAIDGKCLRGTARGAHSPVHMVSAFATELGLALGQEKVADKSNEITAIPALLAALDVEGCLVSLDAMGCQKEV</sequence>
<protein>
    <submittedName>
        <fullName evidence="1">ISAs1 family transposase</fullName>
    </submittedName>
</protein>
<dbReference type="PANTHER" id="PTHR30298">
    <property type="entry name" value="H REPEAT-ASSOCIATED PREDICTED TRANSPOSASE"/>
    <property type="match status" value="1"/>
</dbReference>
<dbReference type="OrthoDB" id="8587058at2"/>
<evidence type="ECO:0000313" key="2">
    <source>
        <dbReference type="Proteomes" id="UP000239469"/>
    </source>
</evidence>
<dbReference type="Proteomes" id="UP000239469">
    <property type="component" value="Unassembled WGS sequence"/>
</dbReference>
<dbReference type="AlphaFoldDB" id="A0A2S9WZ61"/>
<dbReference type="NCBIfam" id="NF033564">
    <property type="entry name" value="transpos_ISAs1"/>
    <property type="match status" value="1"/>
</dbReference>